<proteinExistence type="predicted"/>
<reference evidence="1 2" key="1">
    <citation type="submission" date="2023-02" db="EMBL/GenBank/DDBJ databases">
        <authorList>
            <person name="Olszewska D."/>
        </authorList>
    </citation>
    <scope>NUCLEOTIDE SEQUENCE [LARGE SCALE GENOMIC DNA]</scope>
    <source>
        <strain evidence="1 2">FDU301</strain>
    </source>
</reference>
<dbReference type="Proteomes" id="UP001213771">
    <property type="component" value="Unassembled WGS sequence"/>
</dbReference>
<dbReference type="RefSeq" id="WP_098901180.1">
    <property type="nucleotide sequence ID" value="NZ_JARAOX010000103.1"/>
</dbReference>
<dbReference type="EMBL" id="JARAOX010000103">
    <property type="protein sequence ID" value="MDD9781350.1"/>
    <property type="molecule type" value="Genomic_DNA"/>
</dbReference>
<dbReference type="InterPro" id="IPR014729">
    <property type="entry name" value="Rossmann-like_a/b/a_fold"/>
</dbReference>
<comment type="caution">
    <text evidence="1">The sequence shown here is derived from an EMBL/GenBank/DDBJ whole genome shotgun (WGS) entry which is preliminary data.</text>
</comment>
<dbReference type="AlphaFoldDB" id="A0ABD4WMA6"/>
<evidence type="ECO:0008006" key="3">
    <source>
        <dbReference type="Google" id="ProtNLM"/>
    </source>
</evidence>
<evidence type="ECO:0000313" key="2">
    <source>
        <dbReference type="Proteomes" id="UP001213771"/>
    </source>
</evidence>
<accession>A0ABD4WMA6</accession>
<evidence type="ECO:0000313" key="1">
    <source>
        <dbReference type="EMBL" id="MDD9781350.1"/>
    </source>
</evidence>
<gene>
    <name evidence="1" type="ORF">PVE99_02750</name>
</gene>
<dbReference type="Gene3D" id="3.40.50.620">
    <property type="entry name" value="HUPs"/>
    <property type="match status" value="1"/>
</dbReference>
<name>A0ABD4WMA6_PRIMG</name>
<sequence>MKKQNKIVLDSPKVKDGNKLYCRFNCSGKVSKYFKEDTFYMKVNANIESVPKSILAIPALSNICPVAWLTGADIYVEEIDGEFLKALNAIKKSFQVLYPKHSFKGDIKYKRIKRNKRYGKKKSGLFFSGGVDSVTAYIRKQNQKPYLLTVRGADIPLSEKEGWVKVRDNNKQFAKENGLYPLFIQSNFRSFLNESSLNKDYSKNGLKGWWGGIQHGLGTVGLSAPLAFIKGMNRIYFASSPGIISVDNYLNFTPEPEGSHPSIENNLKWGATKVALESMDLSRLEKIGVIARHIKKKNPNLQLRVCWESKKGSNCGRCEKCTRTMASLLSEGVNPSNHGFRMNKNLLKSMKKNKKLFTRLNENKESQWIMIQKKLSKNLPDKDSEYYNFCQWILKTNFQHKS</sequence>
<protein>
    <recommendedName>
        <fullName evidence="3">7-cyano-7-deazaguanine synthase</fullName>
    </recommendedName>
</protein>
<organism evidence="1 2">
    <name type="scientific">Priestia megaterium</name>
    <name type="common">Bacillus megaterium</name>
    <dbReference type="NCBI Taxonomy" id="1404"/>
    <lineage>
        <taxon>Bacteria</taxon>
        <taxon>Bacillati</taxon>
        <taxon>Bacillota</taxon>
        <taxon>Bacilli</taxon>
        <taxon>Bacillales</taxon>
        <taxon>Bacillaceae</taxon>
        <taxon>Priestia</taxon>
    </lineage>
</organism>